<dbReference type="PANTHER" id="PTHR43265">
    <property type="entry name" value="ESTERASE ESTD"/>
    <property type="match status" value="1"/>
</dbReference>
<accession>A0A545AH64</accession>
<gene>
    <name evidence="1" type="ORF">FL583_33630</name>
</gene>
<dbReference type="GO" id="GO:0052689">
    <property type="term" value="F:carboxylic ester hydrolase activity"/>
    <property type="evidence" value="ECO:0007669"/>
    <property type="project" value="TreeGrafter"/>
</dbReference>
<dbReference type="OrthoDB" id="9809549at2"/>
<evidence type="ECO:0000313" key="1">
    <source>
        <dbReference type="EMBL" id="TQS40666.1"/>
    </source>
</evidence>
<organism evidence="1 2">
    <name type="scientific">Cryptosporangium phraense</name>
    <dbReference type="NCBI Taxonomy" id="2593070"/>
    <lineage>
        <taxon>Bacteria</taxon>
        <taxon>Bacillati</taxon>
        <taxon>Actinomycetota</taxon>
        <taxon>Actinomycetes</taxon>
        <taxon>Cryptosporangiales</taxon>
        <taxon>Cryptosporangiaceae</taxon>
        <taxon>Cryptosporangium</taxon>
    </lineage>
</organism>
<evidence type="ECO:0000313" key="2">
    <source>
        <dbReference type="Proteomes" id="UP000317982"/>
    </source>
</evidence>
<dbReference type="EMBL" id="VIRS01000036">
    <property type="protein sequence ID" value="TQS40666.1"/>
    <property type="molecule type" value="Genomic_DNA"/>
</dbReference>
<dbReference type="PANTHER" id="PTHR43265:SF1">
    <property type="entry name" value="ESTERASE ESTD"/>
    <property type="match status" value="1"/>
</dbReference>
<keyword evidence="2" id="KW-1185">Reference proteome</keyword>
<dbReference type="InParanoid" id="A0A545AH64"/>
<comment type="caution">
    <text evidence="1">The sequence shown here is derived from an EMBL/GenBank/DDBJ whole genome shotgun (WGS) entry which is preliminary data.</text>
</comment>
<dbReference type="Gene3D" id="3.40.50.1820">
    <property type="entry name" value="alpha/beta hydrolase"/>
    <property type="match status" value="1"/>
</dbReference>
<proteinExistence type="predicted"/>
<dbReference type="SUPFAM" id="SSF53474">
    <property type="entry name" value="alpha/beta-Hydrolases"/>
    <property type="match status" value="1"/>
</dbReference>
<protein>
    <submittedName>
        <fullName evidence="1">Alpha/beta fold hydrolase</fullName>
    </submittedName>
</protein>
<dbReference type="Proteomes" id="UP000317982">
    <property type="component" value="Unassembled WGS sequence"/>
</dbReference>
<reference evidence="1 2" key="1">
    <citation type="submission" date="2019-07" db="EMBL/GenBank/DDBJ databases">
        <title>Cryptosporangium phraense sp. nov., isolated from plant litter.</title>
        <authorList>
            <person name="Suriyachadkun C."/>
        </authorList>
    </citation>
    <scope>NUCLEOTIDE SEQUENCE [LARGE SCALE GENOMIC DNA]</scope>
    <source>
        <strain evidence="1 2">A-T 5661</strain>
    </source>
</reference>
<dbReference type="InterPro" id="IPR053145">
    <property type="entry name" value="AB_hydrolase_Est10"/>
</dbReference>
<sequence>MRRVVEALVAGRFDEVSSMFSPRLRAVVSASALAAAWDGEIARVGAVVSVGEAAEEPGVEGLTRVSTPVTGERGGFTVVMSVDADEVIHGLRLAPSGPTSAGWAPPPYARPTRFVEREILDGAGTLTVPRRRGIRRRSRVGVVLLSGGGPFDRDETSGVNKPLKDLAWGLASQGIAVARFDKPAVEPGWTMSDEYLPRALAAAETLSTDRIYLLGHSMGGRVAPRVAAALPSIAGLILLAADAEPLHHAALRVARHLGWDTSTLERQAALIDSPSLTAATPAADLPFGWPGSYWLDLRDDDPVATAAAVDVPVLLLQGGRDYQVTVDGDLARWRAGLPRAAVRVYDADDHLFFPGSGPSTPAGYLPAQHLDAAVVADVVRWTAGDGS</sequence>
<dbReference type="AlphaFoldDB" id="A0A545AH64"/>
<dbReference type="InterPro" id="IPR029058">
    <property type="entry name" value="AB_hydrolase_fold"/>
</dbReference>
<dbReference type="RefSeq" id="WP_142708927.1">
    <property type="nucleotide sequence ID" value="NZ_VIRS01000036.1"/>
</dbReference>
<name>A0A545AH64_9ACTN</name>
<keyword evidence="1" id="KW-0378">Hydrolase</keyword>